<comment type="similarity">
    <text evidence="15">Belongs to the papillomaviridae L2 protein family.</text>
</comment>
<keyword evidence="11 15" id="KW-1176">Cytoplasmic inwards viral transport</keyword>
<feature type="compositionally biased region" description="Polar residues" evidence="16">
    <location>
        <begin position="75"/>
        <end position="92"/>
    </location>
</feature>
<evidence type="ECO:0000313" key="17">
    <source>
        <dbReference type="EMBL" id="AYD41507.1"/>
    </source>
</evidence>
<sequence length="521" mass="56900">MNAAKRAKRDTAENLYKSCRLGGDCPPDVVNKIENRTLADILLQAFSSVLFLGNLGIGTGRGTGVRPTSIPETIAPSSRPTGPTITRPSVTRPSRPFSVPVDTIGIGSRPIDPSGIRPVDVIDPSSPAIVNLTETSSDVVITLGEPGITTGDTGTLPDLNVITDTTSIQSHPTVITQDTNQVAIINATPSDLPPTRVIYSTSININPVYTAETVIGHIDPDLNVFVDPLGTGDNVSFGEEIPLQPINPREEFEIEQIPKTSTPGEKIQKVYNRARQLYNKYTAQVQTTNVNLLGDVSRAIQFGFENPAFDPEVSLQFEQDVNEITAAPDPDFTGIQKISRPFYSTTPNRTIRISRLGSKAGVRTRSGIVVGQPVHYFYDISTIEEIELPTLTQSSSTGLIELSTESTFIDSTGFEYPELLDTYGEQFDNAHLILDITDEANEHTLVPITTSVPVIKPFTLDINDGVIIGENNNENTYIIPYTPISPTSSDYPLQPIFGVSIDYYLHPSLTKKRKRKRLESF</sequence>
<evidence type="ECO:0000256" key="6">
    <source>
        <dbReference type="ARBA" id="ARBA00022812"/>
    </source>
</evidence>
<name>A0A386H6W5_9PAPI</name>
<evidence type="ECO:0000256" key="10">
    <source>
        <dbReference type="ARBA" id="ARBA00023046"/>
    </source>
</evidence>
<accession>A0A386H6W5</accession>
<feature type="region of interest" description="Disordered" evidence="16">
    <location>
        <begin position="63"/>
        <end position="110"/>
    </location>
</feature>
<dbReference type="GO" id="GO:0005198">
    <property type="term" value="F:structural molecule activity"/>
    <property type="evidence" value="ECO:0007669"/>
    <property type="project" value="UniProtKB-UniRule"/>
</dbReference>
<dbReference type="GO" id="GO:0075521">
    <property type="term" value="P:microtubule-dependent intracellular transport of viral material towards nucleus"/>
    <property type="evidence" value="ECO:0007669"/>
    <property type="project" value="UniProtKB-UniRule"/>
</dbReference>
<dbReference type="GO" id="GO:0019028">
    <property type="term" value="C:viral capsid"/>
    <property type="evidence" value="ECO:0007669"/>
    <property type="project" value="UniProtKB-UniRule"/>
</dbReference>
<evidence type="ECO:0000256" key="4">
    <source>
        <dbReference type="ARBA" id="ARBA00022562"/>
    </source>
</evidence>
<evidence type="ECO:0000256" key="8">
    <source>
        <dbReference type="ARBA" id="ARBA00022921"/>
    </source>
</evidence>
<dbReference type="GO" id="GO:0046718">
    <property type="term" value="P:symbiont entry into host cell"/>
    <property type="evidence" value="ECO:0007669"/>
    <property type="project" value="UniProtKB-KW"/>
</dbReference>
<evidence type="ECO:0000256" key="7">
    <source>
        <dbReference type="ARBA" id="ARBA00022844"/>
    </source>
</evidence>
<keyword evidence="5 15" id="KW-0945">Host-virus interaction</keyword>
<evidence type="ECO:0000256" key="11">
    <source>
        <dbReference type="ARBA" id="ARBA00023120"/>
    </source>
</evidence>
<comment type="subcellular location">
    <subcellularLocation>
        <location evidence="15">Virion</location>
    </subcellularLocation>
    <subcellularLocation>
        <location evidence="15">Host nucleus</location>
    </subcellularLocation>
</comment>
<dbReference type="GO" id="GO:0043657">
    <property type="term" value="C:host cell"/>
    <property type="evidence" value="ECO:0007669"/>
    <property type="project" value="GOC"/>
</dbReference>
<organism evidence="17">
    <name type="scientific">Human papillomavirus</name>
    <dbReference type="NCBI Taxonomy" id="10566"/>
    <lineage>
        <taxon>Viruses</taxon>
        <taxon>Monodnaviria</taxon>
        <taxon>Shotokuvirae</taxon>
        <taxon>Cossaviricota</taxon>
        <taxon>Papovaviricetes</taxon>
        <taxon>Zurhausenvirales</taxon>
        <taxon>Papillomaviridae</taxon>
    </lineage>
</organism>
<reference evidence="17" key="1">
    <citation type="journal article" date="2018" name="Nat. Med.">
        <title>Expanded skin virome in DOCK8-deficient patients.</title>
        <authorList>
            <consortium name="NISC Comparative Sequencing Program"/>
            <person name="Tirosh O."/>
            <person name="Conlan S."/>
            <person name="Deming C."/>
            <person name="Lee-Lin S.Q."/>
            <person name="Huang X."/>
            <person name="Su H.C."/>
            <person name="Freeman A.F."/>
            <person name="Segre J.A."/>
            <person name="Kong H.H."/>
        </authorList>
    </citation>
    <scope>NUCLEOTIDE SEQUENCE</scope>
    <source>
        <strain evidence="17">HPV-mSK_045</strain>
    </source>
</reference>
<comment type="subunit">
    <text evidence="15">Interacts with major capsid protein L1. Interacts with E2; this interaction inhibits E2 transcriptional activity but not the DNA replication function E2. Interacts with host HSPA8; this interaction is required for L2 nuclear translocation. Interacts with host importins KPNB2 and KPNB3. Forms a complex with importin alpha2-beta1 heterodimers via interaction with the importin alpha2 adapter. Interacts with host DYNLT1; this interaction is essential for virus intracellular transport during entry. Interacts (via C-terminus) with host retromer subunits VPS35 AND VPS29.</text>
</comment>
<dbReference type="EMBL" id="MH972558">
    <property type="protein sequence ID" value="AYD41507.1"/>
    <property type="molecule type" value="Genomic_DNA"/>
</dbReference>
<keyword evidence="4 15" id="KW-1048">Host nucleus</keyword>
<dbReference type="InterPro" id="IPR000784">
    <property type="entry name" value="Late_L2"/>
</dbReference>
<keyword evidence="10" id="KW-1039">Host endosome</keyword>
<keyword evidence="2 15" id="KW-0597">Phosphoprotein</keyword>
<keyword evidence="9 15" id="KW-1177">Microtubular inwards viral transport</keyword>
<dbReference type="HAMAP" id="MF_04003">
    <property type="entry name" value="PPV_L2"/>
    <property type="match status" value="1"/>
</dbReference>
<dbReference type="Pfam" id="PF00513">
    <property type="entry name" value="Late_protein_L2"/>
    <property type="match status" value="1"/>
</dbReference>
<gene>
    <name evidence="15" type="primary">L2</name>
</gene>
<evidence type="ECO:0000256" key="9">
    <source>
        <dbReference type="ARBA" id="ARBA00022952"/>
    </source>
</evidence>
<comment type="PTM">
    <text evidence="15">Highly phosphorylated.</text>
</comment>
<evidence type="ECO:0000256" key="12">
    <source>
        <dbReference type="ARBA" id="ARBA00023125"/>
    </source>
</evidence>
<evidence type="ECO:0000256" key="2">
    <source>
        <dbReference type="ARBA" id="ARBA00022553"/>
    </source>
</evidence>
<keyword evidence="7 15" id="KW-0946">Virion</keyword>
<feature type="disulfide bond" evidence="15">
    <location>
        <begin position="19"/>
        <end position="25"/>
    </location>
</feature>
<keyword evidence="14 15" id="KW-1160">Virus entry into host cell</keyword>
<evidence type="ECO:0000256" key="14">
    <source>
        <dbReference type="ARBA" id="ARBA00023296"/>
    </source>
</evidence>
<keyword evidence="8 15" id="KW-0426">Late protein</keyword>
<evidence type="ECO:0000256" key="16">
    <source>
        <dbReference type="SAM" id="MobiDB-lite"/>
    </source>
</evidence>
<proteinExistence type="inferred from homology"/>
<keyword evidence="1 15" id="KW-1163">Viral penetration into host nucleus</keyword>
<evidence type="ECO:0000256" key="5">
    <source>
        <dbReference type="ARBA" id="ARBA00022581"/>
    </source>
</evidence>
<dbReference type="GO" id="GO:0075732">
    <property type="term" value="P:viral penetration into host nucleus"/>
    <property type="evidence" value="ECO:0007669"/>
    <property type="project" value="UniProtKB-KW"/>
</dbReference>
<evidence type="ECO:0000256" key="1">
    <source>
        <dbReference type="ARBA" id="ARBA00022524"/>
    </source>
</evidence>
<dbReference type="GO" id="GO:0042025">
    <property type="term" value="C:host cell nucleus"/>
    <property type="evidence" value="ECO:0007669"/>
    <property type="project" value="UniProtKB-SubCell"/>
</dbReference>
<evidence type="ECO:0000256" key="3">
    <source>
        <dbReference type="ARBA" id="ARBA00022561"/>
    </source>
</evidence>
<protein>
    <recommendedName>
        <fullName evidence="15">Minor capsid protein L2</fullName>
    </recommendedName>
</protein>
<dbReference type="GO" id="GO:0003677">
    <property type="term" value="F:DNA binding"/>
    <property type="evidence" value="ECO:0007669"/>
    <property type="project" value="UniProtKB-UniRule"/>
</dbReference>
<keyword evidence="3 15" id="KW-0167">Capsid protein</keyword>
<comment type="function">
    <text evidence="15">Minor protein of the capsid that localizes along the inner surface of the virion, within the central cavities beneath the L1 pentamers. Plays a role in capsid stabilization through interaction with the major capsid protein L1. Once the virion enters the host cell, L2 escorts the genomic DNA into the nucleus by promoting escape from the endosomal compartments and traffic through the host Golgi network. Mechanistically, the C-terminus of L2 possesses a cell-penetrating peptide that protudes from the host endosome, interacts with host cytoplasmic retromer cargo and thereby mediates the capsid delivery to the host trans-Golgi network. Plays a role through its interaction with host dynein in the intracellular microtubule-dependent transport of viral capsid toward the nucleus. Mediates the viral genome import into the nucleus through binding to host importins. Once within the nucleus, L2 localizes viral genomes to host PML bodies in order to activate early gene expression for establishment of infection. Later on, promotes late gene expression by interacting with the viral E2 protein and by inhibiting its transcriptional activation functions. During virion assembly, encapsidates the genome by direct interaction with the viral DNA.</text>
</comment>
<comment type="caution">
    <text evidence="15">Lacks conserved residue(s) required for the propagation of feature annotation.</text>
</comment>
<evidence type="ECO:0000256" key="13">
    <source>
        <dbReference type="ARBA" id="ARBA00023157"/>
    </source>
</evidence>
<keyword evidence="6" id="KW-1040">Host Golgi apparatus</keyword>
<evidence type="ECO:0000256" key="15">
    <source>
        <dbReference type="HAMAP-Rule" id="MF_04003"/>
    </source>
</evidence>
<keyword evidence="12 15" id="KW-0238">DNA-binding</keyword>
<keyword evidence="13 15" id="KW-1015">Disulfide bond</keyword>